<dbReference type="EMBL" id="CM029053">
    <property type="protein sequence ID" value="KAG2547466.1"/>
    <property type="molecule type" value="Genomic_DNA"/>
</dbReference>
<sequence length="145" mass="15927">MKEAQRSPQICRTALLVAQAQRFFRTPSSALHRRSHRAVAVDCSTEPERAAFPHVPAAAASQVGAEKGDYLGLVQLIGRPAAARPALPLRPCIGDAHDYFSRILLVGILTGVPTSDDSRLQEWKRQLIHQACVDRRKCSDSSTEE</sequence>
<accession>A0A8T0NK25</accession>
<reference evidence="1" key="1">
    <citation type="submission" date="2020-05" db="EMBL/GenBank/DDBJ databases">
        <title>WGS assembly of Panicum virgatum.</title>
        <authorList>
            <person name="Lovell J.T."/>
            <person name="Jenkins J."/>
            <person name="Shu S."/>
            <person name="Juenger T.E."/>
            <person name="Schmutz J."/>
        </authorList>
    </citation>
    <scope>NUCLEOTIDE SEQUENCE</scope>
    <source>
        <strain evidence="1">AP13</strain>
    </source>
</reference>
<evidence type="ECO:0000313" key="1">
    <source>
        <dbReference type="EMBL" id="KAG2547466.1"/>
    </source>
</evidence>
<organism evidence="1 2">
    <name type="scientific">Panicum virgatum</name>
    <name type="common">Blackwell switchgrass</name>
    <dbReference type="NCBI Taxonomy" id="38727"/>
    <lineage>
        <taxon>Eukaryota</taxon>
        <taxon>Viridiplantae</taxon>
        <taxon>Streptophyta</taxon>
        <taxon>Embryophyta</taxon>
        <taxon>Tracheophyta</taxon>
        <taxon>Spermatophyta</taxon>
        <taxon>Magnoliopsida</taxon>
        <taxon>Liliopsida</taxon>
        <taxon>Poales</taxon>
        <taxon>Poaceae</taxon>
        <taxon>PACMAD clade</taxon>
        <taxon>Panicoideae</taxon>
        <taxon>Panicodae</taxon>
        <taxon>Paniceae</taxon>
        <taxon>Panicinae</taxon>
        <taxon>Panicum</taxon>
        <taxon>Panicum sect. Hiantes</taxon>
    </lineage>
</organism>
<dbReference type="Proteomes" id="UP000823388">
    <property type="component" value="Chromosome 9K"/>
</dbReference>
<keyword evidence="2" id="KW-1185">Reference proteome</keyword>
<comment type="caution">
    <text evidence="1">The sequence shown here is derived from an EMBL/GenBank/DDBJ whole genome shotgun (WGS) entry which is preliminary data.</text>
</comment>
<protein>
    <submittedName>
        <fullName evidence="1">Uncharacterized protein</fullName>
    </submittedName>
</protein>
<evidence type="ECO:0000313" key="2">
    <source>
        <dbReference type="Proteomes" id="UP000823388"/>
    </source>
</evidence>
<gene>
    <name evidence="1" type="ORF">PVAP13_9KG103020</name>
</gene>
<proteinExistence type="predicted"/>
<name>A0A8T0NK25_PANVG</name>
<dbReference type="AlphaFoldDB" id="A0A8T0NK25"/>